<dbReference type="CTD" id="54941"/>
<dbReference type="InterPro" id="IPR013083">
    <property type="entry name" value="Znf_RING/FYVE/PHD"/>
</dbReference>
<proteinExistence type="predicted"/>
<comment type="subcellular location">
    <subcellularLocation>
        <location evidence="1">Cytoplasm</location>
    </subcellularLocation>
</comment>
<dbReference type="AlphaFoldDB" id="A0A8M3B3Y0"/>
<dbReference type="ZFIN" id="ZDB-GENE-140106-174">
    <property type="gene designation" value="rnf125"/>
</dbReference>
<dbReference type="OrthoDB" id="9049620at2759"/>
<gene>
    <name evidence="11 12" type="primary">rnf125</name>
</gene>
<organism evidence="10 11">
    <name type="scientific">Danio rerio</name>
    <name type="common">Zebrafish</name>
    <name type="synonym">Brachydanio rerio</name>
    <dbReference type="NCBI Taxonomy" id="7955"/>
    <lineage>
        <taxon>Eukaryota</taxon>
        <taxon>Metazoa</taxon>
        <taxon>Chordata</taxon>
        <taxon>Craniata</taxon>
        <taxon>Vertebrata</taxon>
        <taxon>Euteleostomi</taxon>
        <taxon>Actinopterygii</taxon>
        <taxon>Neopterygii</taxon>
        <taxon>Teleostei</taxon>
        <taxon>Ostariophysi</taxon>
        <taxon>Cypriniformes</taxon>
        <taxon>Danionidae</taxon>
        <taxon>Danioninae</taxon>
        <taxon>Danio</taxon>
    </lineage>
</organism>
<keyword evidence="5" id="KW-0862">Zinc</keyword>
<evidence type="ECO:0000256" key="4">
    <source>
        <dbReference type="ARBA" id="ARBA00022771"/>
    </source>
</evidence>
<dbReference type="GeneID" id="100536501"/>
<evidence type="ECO:0000313" key="11">
    <source>
        <dbReference type="RefSeq" id="XP_009292832.2"/>
    </source>
</evidence>
<keyword evidence="2" id="KW-0963">Cytoplasm</keyword>
<dbReference type="InterPro" id="IPR001841">
    <property type="entry name" value="Znf_RING"/>
</dbReference>
<dbReference type="PANTHER" id="PTHR46016:SF4">
    <property type="entry name" value="E3 UBIQUITIN-PROTEIN LIGASE RNF166"/>
    <property type="match status" value="1"/>
</dbReference>
<dbReference type="Gene3D" id="3.30.40.10">
    <property type="entry name" value="Zinc/RING finger domain, C3HC4 (zinc finger)"/>
    <property type="match status" value="1"/>
</dbReference>
<dbReference type="AGR" id="ZFIN:ZDB-GENE-140106-174"/>
<evidence type="ECO:0000256" key="6">
    <source>
        <dbReference type="ARBA" id="ARBA00039320"/>
    </source>
</evidence>
<evidence type="ECO:0000256" key="3">
    <source>
        <dbReference type="ARBA" id="ARBA00022723"/>
    </source>
</evidence>
<evidence type="ECO:0000256" key="2">
    <source>
        <dbReference type="ARBA" id="ARBA00022490"/>
    </source>
</evidence>
<sequence length="343" mass="38226">MDMTTSEEKCLVCMEKICNPLPPSQPCCGKIICQRCLTQCFQYRSHCPHCRSRHIPNSATTRGRFSSTRNGRNIQNLITQLRNSQTQQTDTVNQVNPPNQAAPQNQGPPFLDRRPQPFPRSRNRFSRRNASPSAFIPVAPLTAPSTQLLNPAPHPTSVTAAQNAPFQTAPTPAPAPAPALAPRLFNPAPQPVSAAAAPGGLFQNTPRPAPAPLLQNIALFQHRNSLQEQLDDWPWQTEIALMGLLQEPLSVSLRTFVCPYCQNNGFDELQLLNHCNIHHASDSRRVVCPVCVATPHGDPQYYSHDFIGHLNHRHRFYLDDITPLQQSDEVNLQLALMASYQQH</sequence>
<evidence type="ECO:0000256" key="9">
    <source>
        <dbReference type="PROSITE-ProRule" id="PRU00175"/>
    </source>
</evidence>
<dbReference type="GO" id="GO:0005737">
    <property type="term" value="C:cytoplasm"/>
    <property type="evidence" value="ECO:0007669"/>
    <property type="project" value="UniProtKB-SubCell"/>
</dbReference>
<dbReference type="GO" id="GO:0008270">
    <property type="term" value="F:zinc ion binding"/>
    <property type="evidence" value="ECO:0007669"/>
    <property type="project" value="UniProtKB-KW"/>
</dbReference>
<protein>
    <recommendedName>
        <fullName evidence="6">E3 ubiquitin-protein ligase RNF166</fullName>
    </recommendedName>
    <alternativeName>
        <fullName evidence="8">RING finger protein 166</fullName>
    </alternativeName>
    <alternativeName>
        <fullName evidence="7">RING-type E3 ubiquitin transferase RNF166</fullName>
    </alternativeName>
</protein>
<dbReference type="PANTHER" id="PTHR46016">
    <property type="entry name" value="ZINC FINGER, RING/FYVE/PHD-TYPE"/>
    <property type="match status" value="1"/>
</dbReference>
<dbReference type="Proteomes" id="UP000000437">
    <property type="component" value="Chromosome 20"/>
</dbReference>
<accession>A0A8M3B3Y0</accession>
<reference evidence="11" key="1">
    <citation type="submission" date="2025-08" db="UniProtKB">
        <authorList>
            <consortium name="RefSeq"/>
        </authorList>
    </citation>
    <scope>IDENTIFICATION</scope>
    <source>
        <strain evidence="11">Tuebingen</strain>
        <tissue evidence="11">Fibroblasts and whole tissue</tissue>
    </source>
</reference>
<dbReference type="InterPro" id="IPR051438">
    <property type="entry name" value="RNF_E3_ubiq-protein_ligase"/>
</dbReference>
<dbReference type="PROSITE" id="PS50089">
    <property type="entry name" value="ZF_RING_2"/>
    <property type="match status" value="1"/>
</dbReference>
<dbReference type="KEGG" id="dre:100536501"/>
<evidence type="ECO:0000256" key="5">
    <source>
        <dbReference type="ARBA" id="ARBA00022833"/>
    </source>
</evidence>
<evidence type="ECO:0000256" key="7">
    <source>
        <dbReference type="ARBA" id="ARBA00041350"/>
    </source>
</evidence>
<keyword evidence="4 9" id="KW-0863">Zinc-finger</keyword>
<evidence type="ECO:0000313" key="12">
    <source>
        <dbReference type="ZFIN" id="ZDB-GENE-140106-174"/>
    </source>
</evidence>
<keyword evidence="10" id="KW-1185">Reference proteome</keyword>
<dbReference type="RefSeq" id="XP_009292832.2">
    <property type="nucleotide sequence ID" value="XM_009294557.5"/>
</dbReference>
<keyword evidence="3" id="KW-0479">Metal-binding</keyword>
<dbReference type="GlyGen" id="A0A8M3B3Y0">
    <property type="glycosylation" value="1 site"/>
</dbReference>
<dbReference type="InterPro" id="IPR008598">
    <property type="entry name" value="Di19_Zn-bd"/>
</dbReference>
<evidence type="ECO:0000313" key="10">
    <source>
        <dbReference type="Proteomes" id="UP000000437"/>
    </source>
</evidence>
<evidence type="ECO:0000256" key="1">
    <source>
        <dbReference type="ARBA" id="ARBA00004496"/>
    </source>
</evidence>
<dbReference type="Pfam" id="PF05605">
    <property type="entry name" value="zf-Di19"/>
    <property type="match status" value="1"/>
</dbReference>
<name>A0A8M3B3Y0_DANRE</name>
<dbReference type="SUPFAM" id="SSF57850">
    <property type="entry name" value="RING/U-box"/>
    <property type="match status" value="1"/>
</dbReference>
<evidence type="ECO:0000256" key="8">
    <source>
        <dbReference type="ARBA" id="ARBA00041621"/>
    </source>
</evidence>